<proteinExistence type="predicted"/>
<dbReference type="Proteomes" id="UP000032414">
    <property type="component" value="Chromosome I"/>
</dbReference>
<dbReference type="AlphaFoldDB" id="A0A098GC20"/>
<name>A0A098GC20_LEGMI</name>
<evidence type="ECO:0000313" key="1">
    <source>
        <dbReference type="EMBL" id="CEG60048.1"/>
    </source>
</evidence>
<dbReference type="KEGG" id="tmc:LMI_0724"/>
<accession>A0A098GC20</accession>
<dbReference type="HOGENOM" id="CLU_2866296_0_0_6"/>
<sequence>MRSRSLLIKKAEEIYNSLGLYRITSDVMKKAGEFILRPKKRIYRHYLASAILPFFSAEDEAKRA</sequence>
<reference evidence="2" key="1">
    <citation type="submission" date="2014-09" db="EMBL/GenBank/DDBJ databases">
        <authorList>
            <person name="Gomez-Valero L."/>
        </authorList>
    </citation>
    <scope>NUCLEOTIDE SEQUENCE [LARGE SCALE GENOMIC DNA]</scope>
    <source>
        <strain evidence="2">ATCC33218</strain>
    </source>
</reference>
<evidence type="ECO:0000313" key="2">
    <source>
        <dbReference type="Proteomes" id="UP000032414"/>
    </source>
</evidence>
<dbReference type="EMBL" id="LN614830">
    <property type="protein sequence ID" value="CEG60048.1"/>
    <property type="molecule type" value="Genomic_DNA"/>
</dbReference>
<protein>
    <submittedName>
        <fullName evidence="1">Uncharacterized protein</fullName>
    </submittedName>
</protein>
<organism evidence="1 2">
    <name type="scientific">Legionella micdadei</name>
    <name type="common">Tatlockia micdadei</name>
    <dbReference type="NCBI Taxonomy" id="451"/>
    <lineage>
        <taxon>Bacteria</taxon>
        <taxon>Pseudomonadati</taxon>
        <taxon>Pseudomonadota</taxon>
        <taxon>Gammaproteobacteria</taxon>
        <taxon>Legionellales</taxon>
        <taxon>Legionellaceae</taxon>
        <taxon>Legionella</taxon>
    </lineage>
</organism>
<gene>
    <name evidence="1" type="ORF">LMI_0724</name>
</gene>